<evidence type="ECO:0000256" key="1">
    <source>
        <dbReference type="ARBA" id="ARBA00004651"/>
    </source>
</evidence>
<feature type="coiled-coil region" evidence="6">
    <location>
        <begin position="43"/>
        <end position="70"/>
    </location>
</feature>
<organism evidence="9 10">
    <name type="scientific">Aureimonas ureilytica</name>
    <dbReference type="NCBI Taxonomy" id="401562"/>
    <lineage>
        <taxon>Bacteria</taxon>
        <taxon>Pseudomonadati</taxon>
        <taxon>Pseudomonadota</taxon>
        <taxon>Alphaproteobacteria</taxon>
        <taxon>Hyphomicrobiales</taxon>
        <taxon>Aurantimonadaceae</taxon>
        <taxon>Aureimonas</taxon>
    </lineage>
</organism>
<comment type="subcellular location">
    <subcellularLocation>
        <location evidence="1">Cell membrane</location>
        <topology evidence="1">Multi-pass membrane protein</topology>
    </subcellularLocation>
</comment>
<feature type="transmembrane region" description="Helical" evidence="7">
    <location>
        <begin position="299"/>
        <end position="318"/>
    </location>
</feature>
<dbReference type="PANTHER" id="PTHR35007:SF1">
    <property type="entry name" value="PILUS ASSEMBLY PROTEIN"/>
    <property type="match status" value="1"/>
</dbReference>
<comment type="caution">
    <text evidence="9">The sequence shown here is derived from an EMBL/GenBank/DDBJ whole genome shotgun (WGS) entry which is preliminary data.</text>
</comment>
<feature type="domain" description="Type II secretion system protein GspF" evidence="8">
    <location>
        <begin position="159"/>
        <end position="283"/>
    </location>
</feature>
<keyword evidence="3 7" id="KW-0812">Transmembrane</keyword>
<dbReference type="PATRIC" id="fig|401562.4.peg.2670"/>
<protein>
    <submittedName>
        <fullName evidence="9">Pilus assembly protein</fullName>
    </submittedName>
</protein>
<evidence type="ECO:0000256" key="3">
    <source>
        <dbReference type="ARBA" id="ARBA00022692"/>
    </source>
</evidence>
<dbReference type="RefSeq" id="WP_058601028.1">
    <property type="nucleotide sequence ID" value="NZ_LDQA01000029.1"/>
</dbReference>
<evidence type="ECO:0000256" key="4">
    <source>
        <dbReference type="ARBA" id="ARBA00022989"/>
    </source>
</evidence>
<evidence type="ECO:0000256" key="6">
    <source>
        <dbReference type="SAM" id="Coils"/>
    </source>
</evidence>
<keyword evidence="10" id="KW-1185">Reference proteome</keyword>
<dbReference type="AlphaFoldDB" id="A0A175RN33"/>
<gene>
    <name evidence="9" type="ORF">NS365_14405</name>
</gene>
<sequence>MLLVALATGALIYGLVQPRLENDKASRSRFDQFSASENDLALRQAARDRMQEVSKRRKTLQASLQDLEEKNRKRNGHLRKASLEARLLQAGLRISVRAYIMACVALGLTLFLVVLMVSGSLLIALGLGFVGALGLPQWFLSLRKKKRQTKFTDEFANALDVIVRGIKSGLPLNDTLRMIATETPEPVRSEFARVVEALQMGSSLPEAVNRLYVSMPIPETNFFSIVVSIQSQSGGNLAEALGNLSRVLRDRRKMKGKIKAMSMEAKSSAAIIGSLPVIVAGLVYLTSPDYISVLFTDPMGHMILLGSAFWMSCGILIMRKMINFDF</sequence>
<name>A0A175RN33_9HYPH</name>
<keyword evidence="6" id="KW-0175">Coiled coil</keyword>
<dbReference type="Pfam" id="PF00482">
    <property type="entry name" value="T2SSF"/>
    <property type="match status" value="1"/>
</dbReference>
<dbReference type="InterPro" id="IPR042094">
    <property type="entry name" value="T2SS_GspF_sf"/>
</dbReference>
<accession>A0A175RN33</accession>
<dbReference type="Proteomes" id="UP000078529">
    <property type="component" value="Unassembled WGS sequence"/>
</dbReference>
<evidence type="ECO:0000259" key="8">
    <source>
        <dbReference type="Pfam" id="PF00482"/>
    </source>
</evidence>
<reference evidence="9 10" key="1">
    <citation type="journal article" date="2016" name="Front. Microbiol.">
        <title>Genomic Resource of Rice Seed Associated Bacteria.</title>
        <authorList>
            <person name="Midha S."/>
            <person name="Bansal K."/>
            <person name="Sharma S."/>
            <person name="Kumar N."/>
            <person name="Patil P.P."/>
            <person name="Chaudhry V."/>
            <person name="Patil P.B."/>
        </authorList>
    </citation>
    <scope>NUCLEOTIDE SEQUENCE [LARGE SCALE GENOMIC DNA]</scope>
    <source>
        <strain evidence="9 10">NS365</strain>
    </source>
</reference>
<dbReference type="Gene3D" id="1.20.81.30">
    <property type="entry name" value="Type II secretion system (T2SS), domain F"/>
    <property type="match status" value="1"/>
</dbReference>
<feature type="transmembrane region" description="Helical" evidence="7">
    <location>
        <begin position="267"/>
        <end position="287"/>
    </location>
</feature>
<proteinExistence type="predicted"/>
<keyword evidence="2" id="KW-1003">Cell membrane</keyword>
<evidence type="ECO:0000313" key="9">
    <source>
        <dbReference type="EMBL" id="KTR04841.1"/>
    </source>
</evidence>
<evidence type="ECO:0000256" key="2">
    <source>
        <dbReference type="ARBA" id="ARBA00022475"/>
    </source>
</evidence>
<feature type="transmembrane region" description="Helical" evidence="7">
    <location>
        <begin position="121"/>
        <end position="140"/>
    </location>
</feature>
<evidence type="ECO:0000256" key="7">
    <source>
        <dbReference type="SAM" id="Phobius"/>
    </source>
</evidence>
<dbReference type="PANTHER" id="PTHR35007">
    <property type="entry name" value="INTEGRAL MEMBRANE PROTEIN-RELATED"/>
    <property type="match status" value="1"/>
</dbReference>
<keyword evidence="5 7" id="KW-0472">Membrane</keyword>
<evidence type="ECO:0000313" key="10">
    <source>
        <dbReference type="Proteomes" id="UP000078529"/>
    </source>
</evidence>
<dbReference type="InterPro" id="IPR018076">
    <property type="entry name" value="T2SS_GspF_dom"/>
</dbReference>
<feature type="transmembrane region" description="Helical" evidence="7">
    <location>
        <begin position="96"/>
        <end position="115"/>
    </location>
</feature>
<dbReference type="EMBL" id="LDQA01000029">
    <property type="protein sequence ID" value="KTR04841.1"/>
    <property type="molecule type" value="Genomic_DNA"/>
</dbReference>
<dbReference type="GO" id="GO:0005886">
    <property type="term" value="C:plasma membrane"/>
    <property type="evidence" value="ECO:0007669"/>
    <property type="project" value="UniProtKB-SubCell"/>
</dbReference>
<evidence type="ECO:0000256" key="5">
    <source>
        <dbReference type="ARBA" id="ARBA00023136"/>
    </source>
</evidence>
<keyword evidence="4 7" id="KW-1133">Transmembrane helix</keyword>